<comment type="similarity">
    <text evidence="1 2">Belongs to the UPF0178 family.</text>
</comment>
<gene>
    <name evidence="3" type="ORF">ACFSCV_17290</name>
</gene>
<comment type="caution">
    <text evidence="3">The sequence shown here is derived from an EMBL/GenBank/DDBJ whole genome shotgun (WGS) entry which is preliminary data.</text>
</comment>
<organism evidence="3 4">
    <name type="scientific">Methylopila henanensis</name>
    <dbReference type="NCBI Taxonomy" id="873516"/>
    <lineage>
        <taxon>Bacteria</taxon>
        <taxon>Pseudomonadati</taxon>
        <taxon>Pseudomonadota</taxon>
        <taxon>Alphaproteobacteria</taxon>
        <taxon>Hyphomicrobiales</taxon>
        <taxon>Methylopilaceae</taxon>
        <taxon>Methylopila</taxon>
    </lineage>
</organism>
<sequence length="156" mass="16619">MPPAIFIDADACPVKDEVYKVAARHGLRVTVVANRFMATPREEFVTFHLAPEGPDAADDWIVEACAPRDIVVTADIPLAARCLAKGAAAIGPTGKPFTESSIGSALATRELMSHLREIGEVTGGPRPFGPRDRSQFLQALDIAVRRALAEAARSAT</sequence>
<dbReference type="PANTHER" id="PTHR35146:SF1">
    <property type="entry name" value="UPF0178 PROTEIN YAII"/>
    <property type="match status" value="1"/>
</dbReference>
<dbReference type="Pfam" id="PF02639">
    <property type="entry name" value="DUF188"/>
    <property type="match status" value="1"/>
</dbReference>
<evidence type="ECO:0000313" key="3">
    <source>
        <dbReference type="EMBL" id="MFD1704764.1"/>
    </source>
</evidence>
<dbReference type="NCBIfam" id="NF001095">
    <property type="entry name" value="PRK00124.1"/>
    <property type="match status" value="1"/>
</dbReference>
<protein>
    <recommendedName>
        <fullName evidence="2">UPF0178 protein ACFSCV_17290</fullName>
    </recommendedName>
</protein>
<reference evidence="4" key="1">
    <citation type="journal article" date="2019" name="Int. J. Syst. Evol. Microbiol.">
        <title>The Global Catalogue of Microorganisms (GCM) 10K type strain sequencing project: providing services to taxonomists for standard genome sequencing and annotation.</title>
        <authorList>
            <consortium name="The Broad Institute Genomics Platform"/>
            <consortium name="The Broad Institute Genome Sequencing Center for Infectious Disease"/>
            <person name="Wu L."/>
            <person name="Ma J."/>
        </authorList>
    </citation>
    <scope>NUCLEOTIDE SEQUENCE [LARGE SCALE GENOMIC DNA]</scope>
    <source>
        <strain evidence="4">KCTC 23707</strain>
    </source>
</reference>
<dbReference type="RefSeq" id="WP_378800830.1">
    <property type="nucleotide sequence ID" value="NZ_JBHUER010000011.1"/>
</dbReference>
<dbReference type="Proteomes" id="UP001597308">
    <property type="component" value="Unassembled WGS sequence"/>
</dbReference>
<keyword evidence="4" id="KW-1185">Reference proteome</keyword>
<dbReference type="HAMAP" id="MF_00489">
    <property type="entry name" value="UPF0178"/>
    <property type="match status" value="1"/>
</dbReference>
<evidence type="ECO:0000313" key="4">
    <source>
        <dbReference type="Proteomes" id="UP001597308"/>
    </source>
</evidence>
<proteinExistence type="inferred from homology"/>
<dbReference type="CDD" id="cd18720">
    <property type="entry name" value="PIN_YqxD-like"/>
    <property type="match status" value="1"/>
</dbReference>
<dbReference type="InterPro" id="IPR003791">
    <property type="entry name" value="UPF0178"/>
</dbReference>
<evidence type="ECO:0000256" key="1">
    <source>
        <dbReference type="ARBA" id="ARBA00008522"/>
    </source>
</evidence>
<dbReference type="EMBL" id="JBHUER010000011">
    <property type="protein sequence ID" value="MFD1704764.1"/>
    <property type="molecule type" value="Genomic_DNA"/>
</dbReference>
<name>A0ABW4KAM1_9HYPH</name>
<dbReference type="PANTHER" id="PTHR35146">
    <property type="entry name" value="UPF0178 PROTEIN YAII"/>
    <property type="match status" value="1"/>
</dbReference>
<evidence type="ECO:0000256" key="2">
    <source>
        <dbReference type="HAMAP-Rule" id="MF_00489"/>
    </source>
</evidence>
<accession>A0ABW4KAM1</accession>